<keyword evidence="4 6" id="KW-1133">Transmembrane helix</keyword>
<dbReference type="InterPro" id="IPR001851">
    <property type="entry name" value="ABC_transp_permease"/>
</dbReference>
<dbReference type="GO" id="GO:0022857">
    <property type="term" value="F:transmembrane transporter activity"/>
    <property type="evidence" value="ECO:0007669"/>
    <property type="project" value="InterPro"/>
</dbReference>
<sequence length="325" mass="34775">MKSRIFPLIATIVVFVLLYLIGWQRFPAFGTTRVILNILTDKAFLGVAAVGMTFVILSGGIDLSVGSVIAFTSIFCALLIQNSGFHPLAAFAVALLLGAAFGATMGAIIHYLKIPPFIVTLAGMFLARGASFLLSEASVAIEHPFYADISSMYYLFEDKGRLTFVATLFVVILLLGMIVAHFTRFGRNVYALGGDSDSALLLGVPIARTTIGVYTLSSILATLAGIIYSLYTRSGYPLAAVGLELDAIAAVVVGGTLLTGGVGYVMGTFVGVLIQGVIQTYINFDGGLNSWWTKIVIGALLFVFIVLQKILSSRTNIFQLRRDET</sequence>
<evidence type="ECO:0000256" key="3">
    <source>
        <dbReference type="ARBA" id="ARBA00022692"/>
    </source>
</evidence>
<dbReference type="Proteomes" id="UP000594468">
    <property type="component" value="Chromosome"/>
</dbReference>
<gene>
    <name evidence="7" type="primary">yjfF</name>
    <name evidence="7" type="ORF">G4Y79_05605</name>
</gene>
<comment type="subcellular location">
    <subcellularLocation>
        <location evidence="1">Cell membrane</location>
        <topology evidence="1">Multi-pass membrane protein</topology>
    </subcellularLocation>
</comment>
<dbReference type="AlphaFoldDB" id="A0A7S8EBD7"/>
<name>A0A7S8EBD7_9CHLR</name>
<feature type="transmembrane region" description="Helical" evidence="6">
    <location>
        <begin position="291"/>
        <end position="311"/>
    </location>
</feature>
<keyword evidence="3 6" id="KW-0812">Transmembrane</keyword>
<dbReference type="PANTHER" id="PTHR32196">
    <property type="entry name" value="ABC TRANSPORTER PERMEASE PROTEIN YPHD-RELATED-RELATED"/>
    <property type="match status" value="1"/>
</dbReference>
<feature type="transmembrane region" description="Helical" evidence="6">
    <location>
        <begin position="63"/>
        <end position="81"/>
    </location>
</feature>
<feature type="transmembrane region" description="Helical" evidence="6">
    <location>
        <begin position="162"/>
        <end position="182"/>
    </location>
</feature>
<dbReference type="RefSeq" id="WP_195171919.1">
    <property type="nucleotide sequence ID" value="NZ_CP062983.1"/>
</dbReference>
<dbReference type="PANTHER" id="PTHR32196:SF63">
    <property type="entry name" value="INNER MEMBRANE ABC TRANSPORTER PERMEASE PROTEIN YJFF"/>
    <property type="match status" value="1"/>
</dbReference>
<evidence type="ECO:0000256" key="1">
    <source>
        <dbReference type="ARBA" id="ARBA00004651"/>
    </source>
</evidence>
<dbReference type="Pfam" id="PF02653">
    <property type="entry name" value="BPD_transp_2"/>
    <property type="match status" value="1"/>
</dbReference>
<feature type="transmembrane region" description="Helical" evidence="6">
    <location>
        <begin position="6"/>
        <end position="22"/>
    </location>
</feature>
<feature type="transmembrane region" description="Helical" evidence="6">
    <location>
        <begin position="117"/>
        <end position="141"/>
    </location>
</feature>
<dbReference type="CDD" id="cd06579">
    <property type="entry name" value="TM_PBP1_transp_AraH_like"/>
    <property type="match status" value="1"/>
</dbReference>
<feature type="transmembrane region" description="Helical" evidence="6">
    <location>
        <begin position="34"/>
        <end position="57"/>
    </location>
</feature>
<keyword evidence="2" id="KW-1003">Cell membrane</keyword>
<feature type="transmembrane region" description="Helical" evidence="6">
    <location>
        <begin position="88"/>
        <end position="111"/>
    </location>
</feature>
<evidence type="ECO:0000313" key="8">
    <source>
        <dbReference type="Proteomes" id="UP000594468"/>
    </source>
</evidence>
<feature type="transmembrane region" description="Helical" evidence="6">
    <location>
        <begin position="211"/>
        <end position="231"/>
    </location>
</feature>
<reference evidence="7 8" key="1">
    <citation type="submission" date="2020-02" db="EMBL/GenBank/DDBJ databases">
        <authorList>
            <person name="Zheng R.K."/>
            <person name="Sun C.M."/>
        </authorList>
    </citation>
    <scope>NUCLEOTIDE SEQUENCE [LARGE SCALE GENOMIC DNA]</scope>
    <source>
        <strain evidence="8">rifampicinis</strain>
    </source>
</reference>
<keyword evidence="5 6" id="KW-0472">Membrane</keyword>
<evidence type="ECO:0000313" key="7">
    <source>
        <dbReference type="EMBL" id="QPC83855.1"/>
    </source>
</evidence>
<evidence type="ECO:0000256" key="5">
    <source>
        <dbReference type="ARBA" id="ARBA00023136"/>
    </source>
</evidence>
<accession>A0A7S8EBD7</accession>
<dbReference type="NCBIfam" id="NF008630">
    <property type="entry name" value="PRK11618.1"/>
    <property type="match status" value="1"/>
</dbReference>
<evidence type="ECO:0000256" key="4">
    <source>
        <dbReference type="ARBA" id="ARBA00022989"/>
    </source>
</evidence>
<organism evidence="7 8">
    <name type="scientific">Phototrophicus methaneseepsis</name>
    <dbReference type="NCBI Taxonomy" id="2710758"/>
    <lineage>
        <taxon>Bacteria</taxon>
        <taxon>Bacillati</taxon>
        <taxon>Chloroflexota</taxon>
        <taxon>Candidatus Thermofontia</taxon>
        <taxon>Phototrophicales</taxon>
        <taxon>Phototrophicaceae</taxon>
        <taxon>Phototrophicus</taxon>
    </lineage>
</organism>
<dbReference type="GO" id="GO:0005886">
    <property type="term" value="C:plasma membrane"/>
    <property type="evidence" value="ECO:0007669"/>
    <property type="project" value="UniProtKB-SubCell"/>
</dbReference>
<proteinExistence type="predicted"/>
<evidence type="ECO:0000256" key="6">
    <source>
        <dbReference type="SAM" id="Phobius"/>
    </source>
</evidence>
<dbReference type="KEGG" id="pmet:G4Y79_05605"/>
<protein>
    <submittedName>
        <fullName evidence="7">Sugar ABC transporter permease YjfF</fullName>
    </submittedName>
</protein>
<keyword evidence="8" id="KW-1185">Reference proteome</keyword>
<dbReference type="EMBL" id="CP062983">
    <property type="protein sequence ID" value="QPC83855.1"/>
    <property type="molecule type" value="Genomic_DNA"/>
</dbReference>
<evidence type="ECO:0000256" key="2">
    <source>
        <dbReference type="ARBA" id="ARBA00022475"/>
    </source>
</evidence>